<dbReference type="EMBL" id="JTHG01000026">
    <property type="protein sequence ID" value="KMO26222.1"/>
    <property type="molecule type" value="Genomic_DNA"/>
</dbReference>
<protein>
    <submittedName>
        <fullName evidence="1">Uncharacterized protein</fullName>
    </submittedName>
</protein>
<proteinExistence type="predicted"/>
<dbReference type="Proteomes" id="UP000036471">
    <property type="component" value="Unassembled WGS sequence"/>
</dbReference>
<accession>A0ABR5HHS3</accession>
<comment type="caution">
    <text evidence="1">The sequence shown here is derived from an EMBL/GenBank/DDBJ whole genome shotgun (WGS) entry which is preliminary data.</text>
</comment>
<evidence type="ECO:0000313" key="2">
    <source>
        <dbReference type="Proteomes" id="UP000036471"/>
    </source>
</evidence>
<reference evidence="1 2" key="1">
    <citation type="submission" date="2014-11" db="EMBL/GenBank/DDBJ databases">
        <title>Comparative genomics of Methylobacterium species.</title>
        <authorList>
            <person name="Chaudhry V."/>
            <person name="Patil P.B."/>
        </authorList>
    </citation>
    <scope>NUCLEOTIDE SEQUENCE [LARGE SCALE GENOMIC DNA]</scope>
    <source>
        <strain evidence="1 2">SE3.6</strain>
    </source>
</reference>
<sequence length="75" mass="8013">MRDLKLFWNLELFRSLAMFRDFVVVDAAVRFRDLATPRGRAAGCGSAAGPGVWGADDASAGFAGGSLHGREPGWT</sequence>
<keyword evidence="2" id="KW-1185">Reference proteome</keyword>
<name>A0ABR5HHS3_9HYPH</name>
<evidence type="ECO:0000313" key="1">
    <source>
        <dbReference type="EMBL" id="KMO26222.1"/>
    </source>
</evidence>
<gene>
    <name evidence="1" type="ORF">QR79_03610</name>
</gene>
<organism evidence="1 2">
    <name type="scientific">Methylobacterium indicum</name>
    <dbReference type="NCBI Taxonomy" id="1775910"/>
    <lineage>
        <taxon>Bacteria</taxon>
        <taxon>Pseudomonadati</taxon>
        <taxon>Pseudomonadota</taxon>
        <taxon>Alphaproteobacteria</taxon>
        <taxon>Hyphomicrobiales</taxon>
        <taxon>Methylobacteriaceae</taxon>
        <taxon>Methylobacterium</taxon>
    </lineage>
</organism>